<feature type="signal peptide" evidence="1">
    <location>
        <begin position="1"/>
        <end position="41"/>
    </location>
</feature>
<dbReference type="PROSITE" id="PS51318">
    <property type="entry name" value="TAT"/>
    <property type="match status" value="1"/>
</dbReference>
<feature type="chain" id="PRO_5017215064" evidence="1">
    <location>
        <begin position="42"/>
        <end position="372"/>
    </location>
</feature>
<protein>
    <submittedName>
        <fullName evidence="2">ScyD/ScyE family protein</fullName>
    </submittedName>
</protein>
<name>A0A3A3YVB4_9ACTN</name>
<comment type="caution">
    <text evidence="2">The sequence shown here is derived from an EMBL/GenBank/DDBJ whole genome shotgun (WGS) entry which is preliminary data.</text>
</comment>
<evidence type="ECO:0000313" key="3">
    <source>
        <dbReference type="Proteomes" id="UP000265614"/>
    </source>
</evidence>
<proteinExistence type="predicted"/>
<organism evidence="2 3">
    <name type="scientific">Vallicoccus soli</name>
    <dbReference type="NCBI Taxonomy" id="2339232"/>
    <lineage>
        <taxon>Bacteria</taxon>
        <taxon>Bacillati</taxon>
        <taxon>Actinomycetota</taxon>
        <taxon>Actinomycetes</taxon>
        <taxon>Motilibacterales</taxon>
        <taxon>Vallicoccaceae</taxon>
        <taxon>Vallicoccus</taxon>
    </lineage>
</organism>
<evidence type="ECO:0000256" key="1">
    <source>
        <dbReference type="SAM" id="SignalP"/>
    </source>
</evidence>
<dbReference type="InterPro" id="IPR048031">
    <property type="entry name" value="ScyD/ScyE-like"/>
</dbReference>
<gene>
    <name evidence="2" type="ORF">D5H78_14210</name>
</gene>
<dbReference type="NCBIfam" id="NF033206">
    <property type="entry name" value="ScyE_fam"/>
    <property type="match status" value="1"/>
</dbReference>
<keyword evidence="1" id="KW-0732">Signal</keyword>
<reference evidence="2 3" key="1">
    <citation type="submission" date="2018-09" db="EMBL/GenBank/DDBJ databases">
        <title>YIM 75000 draft genome.</title>
        <authorList>
            <person name="Tang S."/>
            <person name="Feng Y."/>
        </authorList>
    </citation>
    <scope>NUCLEOTIDE SEQUENCE [LARGE SCALE GENOMIC DNA]</scope>
    <source>
        <strain evidence="2 3">YIM 75000</strain>
    </source>
</reference>
<dbReference type="InterPro" id="IPR006311">
    <property type="entry name" value="TAT_signal"/>
</dbReference>
<dbReference type="RefSeq" id="WP_119951173.1">
    <property type="nucleotide sequence ID" value="NZ_QZEZ01000007.1"/>
</dbReference>
<dbReference type="AlphaFoldDB" id="A0A3A3YVB4"/>
<sequence>MTRTTRSTRSARSARRALGTTAAAVGAAAALAVPLAAPAGAAVPAPTVVASGLVGPLGLAVSEPGDVYVAQSFAGLVTQVGAPAPVAVVEGGSPNGVEVLSDGSVAYTYTAGTPEAPEAKLVKVRANGTRQVLGDLARHEIRNNPDGKVTYGFKGITADCRAQVPDFIGGAPQKGDVNPNPYKVAELGKGRYVVADAGANALLRVGPDRKVSTLAVLPPVGVRITGAIAEGLGLPDCTVGSRYDLHPVPTDVEVGPDGMLYVTSLPGGPEDGSLGALGGVFRVDPATGSVKRVVTGLVSAVDLAVDHDGTMYVAELFAGKITKIAKGKKSTLAEVPLPGAVELHHEHLYATTEVLPAPEAAPDGKVLRWTLR</sequence>
<dbReference type="Gene3D" id="2.120.10.30">
    <property type="entry name" value="TolB, C-terminal domain"/>
    <property type="match status" value="1"/>
</dbReference>
<keyword evidence="3" id="KW-1185">Reference proteome</keyword>
<evidence type="ECO:0000313" key="2">
    <source>
        <dbReference type="EMBL" id="RJK94164.1"/>
    </source>
</evidence>
<accession>A0A3A3YVB4</accession>
<dbReference type="OrthoDB" id="928769at2"/>
<dbReference type="Proteomes" id="UP000265614">
    <property type="component" value="Unassembled WGS sequence"/>
</dbReference>
<dbReference type="SUPFAM" id="SSF63829">
    <property type="entry name" value="Calcium-dependent phosphotriesterase"/>
    <property type="match status" value="1"/>
</dbReference>
<dbReference type="EMBL" id="QZEZ01000007">
    <property type="protein sequence ID" value="RJK94164.1"/>
    <property type="molecule type" value="Genomic_DNA"/>
</dbReference>
<dbReference type="InterPro" id="IPR011042">
    <property type="entry name" value="6-blade_b-propeller_TolB-like"/>
</dbReference>